<dbReference type="AlphaFoldDB" id="A0A833LYJ5"/>
<dbReference type="Pfam" id="PF12706">
    <property type="entry name" value="Lactamase_B_2"/>
    <property type="match status" value="1"/>
</dbReference>
<dbReference type="InterPro" id="IPR001279">
    <property type="entry name" value="Metallo-B-lactamas"/>
</dbReference>
<dbReference type="InterPro" id="IPR036866">
    <property type="entry name" value="RibonucZ/Hydroxyglut_hydro"/>
</dbReference>
<keyword evidence="2" id="KW-0378">Hydrolase</keyword>
<dbReference type="Gene3D" id="3.60.15.10">
    <property type="entry name" value="Ribonuclease Z/Hydroxyacylglutathione hydrolase-like"/>
    <property type="match status" value="1"/>
</dbReference>
<accession>A0A833LYJ5</accession>
<dbReference type="Proteomes" id="UP000460298">
    <property type="component" value="Unassembled WGS sequence"/>
</dbReference>
<name>A0A833LYJ5_9LEPT</name>
<sequence>MKLSEYSYKNFQFLGNSEGGTHTCIALPQYRLLFDTGVGSARLTEYPLILLSHGHLDHASGLAYLISQRSLRKLAPPEIYVPPEVYEPLTQIMKLWGDIEDYHSQYHLHAVDYDRHYPLKGNQFFRAIRSSHRVPSNGYSIVEKVLKLKPEHLNLPGKEIARRKATGENLFNETYQPIITFSGDTTIEFVTENEIVQKSRILFLECTYICEKRQTARAREWGHIHLDEIVANAEAFREVEKLFLIHFSPRYGRREVEETLKRKLPDWLYARTTPFLTLRDAEP</sequence>
<dbReference type="GO" id="GO:0016787">
    <property type="term" value="F:hydrolase activity"/>
    <property type="evidence" value="ECO:0007669"/>
    <property type="project" value="UniProtKB-KW"/>
</dbReference>
<evidence type="ECO:0000259" key="1">
    <source>
        <dbReference type="Pfam" id="PF12706"/>
    </source>
</evidence>
<evidence type="ECO:0000313" key="3">
    <source>
        <dbReference type="Proteomes" id="UP000460298"/>
    </source>
</evidence>
<comment type="caution">
    <text evidence="2">The sequence shown here is derived from an EMBL/GenBank/DDBJ whole genome shotgun (WGS) entry which is preliminary data.</text>
</comment>
<gene>
    <name evidence="2" type="ORF">F9K24_03260</name>
</gene>
<feature type="domain" description="Metallo-beta-lactamase" evidence="1">
    <location>
        <begin position="44"/>
        <end position="247"/>
    </location>
</feature>
<evidence type="ECO:0000313" key="2">
    <source>
        <dbReference type="EMBL" id="KAB2934809.1"/>
    </source>
</evidence>
<dbReference type="PANTHER" id="PTHR46504:SF2">
    <property type="entry name" value="TRNASE Z TRZ1"/>
    <property type="match status" value="1"/>
</dbReference>
<reference evidence="2 3" key="1">
    <citation type="submission" date="2019-10" db="EMBL/GenBank/DDBJ databases">
        <title>Extracellular Electron Transfer in a Candidatus Methanoperedens spp. Enrichment Culture.</title>
        <authorList>
            <person name="Berger S."/>
            <person name="Rangel Shaw D."/>
            <person name="Berben T."/>
            <person name="In 'T Zandt M."/>
            <person name="Frank J."/>
            <person name="Reimann J."/>
            <person name="Jetten M.S.M."/>
            <person name="Welte C.U."/>
        </authorList>
    </citation>
    <scope>NUCLEOTIDE SEQUENCE [LARGE SCALE GENOMIC DNA]</scope>
    <source>
        <strain evidence="2">SB12</strain>
    </source>
</reference>
<dbReference type="SUPFAM" id="SSF56281">
    <property type="entry name" value="Metallo-hydrolase/oxidoreductase"/>
    <property type="match status" value="1"/>
</dbReference>
<proteinExistence type="predicted"/>
<dbReference type="PANTHER" id="PTHR46504">
    <property type="entry name" value="TRNASE Z TRZ1"/>
    <property type="match status" value="1"/>
</dbReference>
<protein>
    <submittedName>
        <fullName evidence="2">MBL fold metallo-hydrolase</fullName>
    </submittedName>
</protein>
<organism evidence="2 3">
    <name type="scientific">Leptonema illini</name>
    <dbReference type="NCBI Taxonomy" id="183"/>
    <lineage>
        <taxon>Bacteria</taxon>
        <taxon>Pseudomonadati</taxon>
        <taxon>Spirochaetota</taxon>
        <taxon>Spirochaetia</taxon>
        <taxon>Leptospirales</taxon>
        <taxon>Leptospiraceae</taxon>
        <taxon>Leptonema</taxon>
    </lineage>
</organism>
<dbReference type="EMBL" id="WBUI01000002">
    <property type="protein sequence ID" value="KAB2934809.1"/>
    <property type="molecule type" value="Genomic_DNA"/>
</dbReference>